<dbReference type="EMBL" id="WNYA01037083">
    <property type="protein sequence ID" value="KAG8536858.1"/>
    <property type="molecule type" value="Genomic_DNA"/>
</dbReference>
<evidence type="ECO:0000259" key="1">
    <source>
        <dbReference type="Pfam" id="PF03144"/>
    </source>
</evidence>
<reference evidence="2" key="1">
    <citation type="thesis" date="2020" institute="ProQuest LLC" country="789 East Eisenhower Parkway, Ann Arbor, MI, USA">
        <title>Comparative Genomics and Chromosome Evolution.</title>
        <authorList>
            <person name="Mudd A.B."/>
        </authorList>
    </citation>
    <scope>NUCLEOTIDE SEQUENCE</scope>
    <source>
        <strain evidence="2">237g6f4</strain>
        <tissue evidence="2">Blood</tissue>
    </source>
</reference>
<dbReference type="GO" id="GO:1990904">
    <property type="term" value="C:ribonucleoprotein complex"/>
    <property type="evidence" value="ECO:0007669"/>
    <property type="project" value="TreeGrafter"/>
</dbReference>
<dbReference type="FunFam" id="2.40.30.10:FF:000010">
    <property type="entry name" value="Translation elongation factor 2"/>
    <property type="match status" value="1"/>
</dbReference>
<feature type="non-terminal residue" evidence="2">
    <location>
        <position position="115"/>
    </location>
</feature>
<dbReference type="PANTHER" id="PTHR42908">
    <property type="entry name" value="TRANSLATION ELONGATION FACTOR-RELATED"/>
    <property type="match status" value="1"/>
</dbReference>
<protein>
    <recommendedName>
        <fullName evidence="1">Translation elongation factor EFTu-like domain-containing protein</fullName>
    </recommendedName>
</protein>
<dbReference type="InterPro" id="IPR009000">
    <property type="entry name" value="Transl_B-barrel_sf"/>
</dbReference>
<dbReference type="Gene3D" id="2.40.30.10">
    <property type="entry name" value="Translation factors"/>
    <property type="match status" value="1"/>
</dbReference>
<name>A0AAV6YS62_ENGPU</name>
<dbReference type="GO" id="GO:0005525">
    <property type="term" value="F:GTP binding"/>
    <property type="evidence" value="ECO:0007669"/>
    <property type="project" value="InterPro"/>
</dbReference>
<comment type="caution">
    <text evidence="2">The sequence shown here is derived from an EMBL/GenBank/DDBJ whole genome shotgun (WGS) entry which is preliminary data.</text>
</comment>
<dbReference type="Proteomes" id="UP000824782">
    <property type="component" value="Unassembled WGS sequence"/>
</dbReference>
<dbReference type="GO" id="GO:0043022">
    <property type="term" value="F:ribosome binding"/>
    <property type="evidence" value="ECO:0007669"/>
    <property type="project" value="TreeGrafter"/>
</dbReference>
<dbReference type="Pfam" id="PF03144">
    <property type="entry name" value="GTP_EFTU_D2"/>
    <property type="match status" value="1"/>
</dbReference>
<proteinExistence type="predicted"/>
<dbReference type="InterPro" id="IPR004161">
    <property type="entry name" value="EFTu-like_2"/>
</dbReference>
<dbReference type="GO" id="GO:0005829">
    <property type="term" value="C:cytosol"/>
    <property type="evidence" value="ECO:0007669"/>
    <property type="project" value="TreeGrafter"/>
</dbReference>
<sequence>MGKAVMRRWLPAGDALLQMITIHLPSPVTAQKYRCELLYEGPPDDEAAMGVKSCDPKGPLMMYISKMVPTSDKGRFYAFGRVFSGIVSTGQKVRIMGPNYTPGKKEDLYLKPIQR</sequence>
<feature type="domain" description="Translation elongation factor EFTu-like" evidence="1">
    <location>
        <begin position="76"/>
        <end position="107"/>
    </location>
</feature>
<dbReference type="SUPFAM" id="SSF50447">
    <property type="entry name" value="Translation proteins"/>
    <property type="match status" value="1"/>
</dbReference>
<organism evidence="2 3">
    <name type="scientific">Engystomops pustulosus</name>
    <name type="common">Tungara frog</name>
    <name type="synonym">Physalaemus pustulosus</name>
    <dbReference type="NCBI Taxonomy" id="76066"/>
    <lineage>
        <taxon>Eukaryota</taxon>
        <taxon>Metazoa</taxon>
        <taxon>Chordata</taxon>
        <taxon>Craniata</taxon>
        <taxon>Vertebrata</taxon>
        <taxon>Euteleostomi</taxon>
        <taxon>Amphibia</taxon>
        <taxon>Batrachia</taxon>
        <taxon>Anura</taxon>
        <taxon>Neobatrachia</taxon>
        <taxon>Hyloidea</taxon>
        <taxon>Leptodactylidae</taxon>
        <taxon>Leiuperinae</taxon>
        <taxon>Engystomops</taxon>
    </lineage>
</organism>
<dbReference type="PANTHER" id="PTHR42908:SF39">
    <property type="entry name" value="TR-TYPE G DOMAIN-CONTAINING PROTEIN"/>
    <property type="match status" value="1"/>
</dbReference>
<gene>
    <name evidence="2" type="ORF">GDO81_025533</name>
</gene>
<dbReference type="AlphaFoldDB" id="A0AAV6YS62"/>
<dbReference type="GO" id="GO:0003746">
    <property type="term" value="F:translation elongation factor activity"/>
    <property type="evidence" value="ECO:0007669"/>
    <property type="project" value="TreeGrafter"/>
</dbReference>
<keyword evidence="3" id="KW-1185">Reference proteome</keyword>
<evidence type="ECO:0000313" key="2">
    <source>
        <dbReference type="EMBL" id="KAG8536858.1"/>
    </source>
</evidence>
<accession>A0AAV6YS62</accession>
<dbReference type="GO" id="GO:0003924">
    <property type="term" value="F:GTPase activity"/>
    <property type="evidence" value="ECO:0007669"/>
    <property type="project" value="TreeGrafter"/>
</dbReference>
<evidence type="ECO:0000313" key="3">
    <source>
        <dbReference type="Proteomes" id="UP000824782"/>
    </source>
</evidence>